<dbReference type="OrthoDB" id="3278077at2759"/>
<gene>
    <name evidence="2" type="ORF">BJ212DRAFT_1342692</name>
    <name evidence="1" type="ORF">BJ212DRAFT_1405129</name>
</gene>
<accession>A0A9P7JFV2</accession>
<sequence>MTCPDLLRLTRQILQVAELLPWPIKDRLFQVRLHLSAQGTCGHQVFWRGQS</sequence>
<name>A0A9P7JFV2_9AGAM</name>
<dbReference type="AlphaFoldDB" id="A0A9P7JFV2"/>
<dbReference type="Proteomes" id="UP000807769">
    <property type="component" value="Unassembled WGS sequence"/>
</dbReference>
<keyword evidence="3" id="KW-1185">Reference proteome</keyword>
<dbReference type="RefSeq" id="XP_041195266.1">
    <property type="nucleotide sequence ID" value="XM_041335195.1"/>
</dbReference>
<proteinExistence type="predicted"/>
<evidence type="ECO:0000313" key="3">
    <source>
        <dbReference type="Proteomes" id="UP000807769"/>
    </source>
</evidence>
<dbReference type="EMBL" id="JABBWG010000009">
    <property type="protein sequence ID" value="KAG1819731.1"/>
    <property type="molecule type" value="Genomic_DNA"/>
</dbReference>
<organism evidence="2 3">
    <name type="scientific">Suillus subaureus</name>
    <dbReference type="NCBI Taxonomy" id="48587"/>
    <lineage>
        <taxon>Eukaryota</taxon>
        <taxon>Fungi</taxon>
        <taxon>Dikarya</taxon>
        <taxon>Basidiomycota</taxon>
        <taxon>Agaricomycotina</taxon>
        <taxon>Agaricomycetes</taxon>
        <taxon>Agaricomycetidae</taxon>
        <taxon>Boletales</taxon>
        <taxon>Suillineae</taxon>
        <taxon>Suillaceae</taxon>
        <taxon>Suillus</taxon>
    </lineage>
</organism>
<dbReference type="EMBL" id="JABBWG010000198">
    <property type="protein sequence ID" value="KAG1797678.1"/>
    <property type="molecule type" value="Genomic_DNA"/>
</dbReference>
<reference evidence="2" key="1">
    <citation type="journal article" date="2020" name="New Phytol.">
        <title>Comparative genomics reveals dynamic genome evolution in host specialist ectomycorrhizal fungi.</title>
        <authorList>
            <person name="Lofgren L.A."/>
            <person name="Nguyen N.H."/>
            <person name="Vilgalys R."/>
            <person name="Ruytinx J."/>
            <person name="Liao H.L."/>
            <person name="Branco S."/>
            <person name="Kuo A."/>
            <person name="LaButti K."/>
            <person name="Lipzen A."/>
            <person name="Andreopoulos W."/>
            <person name="Pangilinan J."/>
            <person name="Riley R."/>
            <person name="Hundley H."/>
            <person name="Na H."/>
            <person name="Barry K."/>
            <person name="Grigoriev I.V."/>
            <person name="Stajich J.E."/>
            <person name="Kennedy P.G."/>
        </authorList>
    </citation>
    <scope>NUCLEOTIDE SEQUENCE</scope>
    <source>
        <strain evidence="2">MN1</strain>
    </source>
</reference>
<protein>
    <submittedName>
        <fullName evidence="2">Uncharacterized protein</fullName>
    </submittedName>
</protein>
<evidence type="ECO:0000313" key="1">
    <source>
        <dbReference type="EMBL" id="KAG1797678.1"/>
    </source>
</evidence>
<evidence type="ECO:0000313" key="2">
    <source>
        <dbReference type="EMBL" id="KAG1819731.1"/>
    </source>
</evidence>
<comment type="caution">
    <text evidence="2">The sequence shown here is derived from an EMBL/GenBank/DDBJ whole genome shotgun (WGS) entry which is preliminary data.</text>
</comment>
<dbReference type="GeneID" id="64629212"/>